<evidence type="ECO:0000313" key="1">
    <source>
        <dbReference type="EMBL" id="ADW79764.1"/>
    </source>
</evidence>
<geneLocation type="plasmid" evidence="1">
    <name>pPWD4_103</name>
</geneLocation>
<dbReference type="AlphaFoldDB" id="E9LMD1"/>
<sequence>MVFKIIGSLRNIRSGNFSPHGQHRVNLKNLRQGHAFRSGDVWLTRSRRYGDLKHALVPAQSIAEGGRLAVPLRPEEWLADRQARLDMRLRELGRAARAGTIPGGSIENGVLHIEKLEAAAPTGAEDLVLDLYKQIPPTRITDLLLEVDAATGFTEAFTHLRTGAPCADRIGLIE</sequence>
<protein>
    <submittedName>
        <fullName evidence="1">Putative transposase subunit</fullName>
    </submittedName>
</protein>
<organism evidence="1">
    <name type="scientific">Escherichia coli</name>
    <dbReference type="NCBI Taxonomy" id="562"/>
    <lineage>
        <taxon>Bacteria</taxon>
        <taxon>Pseudomonadati</taxon>
        <taxon>Pseudomonadota</taxon>
        <taxon>Gammaproteobacteria</taxon>
        <taxon>Enterobacterales</taxon>
        <taxon>Enterobacteriaceae</taxon>
        <taxon>Escherichia</taxon>
    </lineage>
</organism>
<name>E9LMD1_ECOLX</name>
<accession>E9LMD1</accession>
<dbReference type="EMBL" id="HQ114284">
    <property type="protein sequence ID" value="ADW79764.1"/>
    <property type="molecule type" value="Genomic_DNA"/>
</dbReference>
<gene>
    <name evidence="1" type="ORF">PWD4IncI1_8</name>
</gene>
<reference evidence="1" key="1">
    <citation type="journal article" date="2011" name="Plasmid">
        <title>Comparative genomics and phylogeny of the IncI1 plasmids: a common plasmid type among porcine enterotoxigenic Escherichia coli.</title>
        <authorList>
            <person name="Johnson T.J."/>
            <person name="Shepard S.M."/>
            <person name="Rivet B."/>
            <person name="Danzeisen J.L."/>
            <person name="Carattoli A."/>
        </authorList>
    </citation>
    <scope>NUCLEOTIDE SEQUENCE</scope>
    <source>
        <strain evidence="1">PWD4</strain>
        <plasmid evidence="1">pPWD4_103</plasmid>
    </source>
</reference>
<proteinExistence type="predicted"/>
<keyword evidence="1" id="KW-0614">Plasmid</keyword>